<evidence type="ECO:0000313" key="1">
    <source>
        <dbReference type="EMBL" id="MBT0995531.1"/>
    </source>
</evidence>
<dbReference type="Proteomes" id="UP000722125">
    <property type="component" value="Unassembled WGS sequence"/>
</dbReference>
<dbReference type="EMBL" id="JAHBOH010000002">
    <property type="protein sequence ID" value="MBT0995531.1"/>
    <property type="molecule type" value="Genomic_DNA"/>
</dbReference>
<comment type="caution">
    <text evidence="1">The sequence shown here is derived from an EMBL/GenBank/DDBJ whole genome shotgun (WGS) entry which is preliminary data.</text>
</comment>
<dbReference type="RefSeq" id="WP_214352555.1">
    <property type="nucleotide sequence ID" value="NZ_JAHBOH010000002.1"/>
</dbReference>
<accession>A0ABS5U2I9</accession>
<name>A0ABS5U2I9_9CELL</name>
<proteinExistence type="predicted"/>
<evidence type="ECO:0008006" key="3">
    <source>
        <dbReference type="Google" id="ProtNLM"/>
    </source>
</evidence>
<keyword evidence="2" id="KW-1185">Reference proteome</keyword>
<organism evidence="1 2">
    <name type="scientific">Cellulomonas fulva</name>
    <dbReference type="NCBI Taxonomy" id="2835530"/>
    <lineage>
        <taxon>Bacteria</taxon>
        <taxon>Bacillati</taxon>
        <taxon>Actinomycetota</taxon>
        <taxon>Actinomycetes</taxon>
        <taxon>Micrococcales</taxon>
        <taxon>Cellulomonadaceae</taxon>
        <taxon>Cellulomonas</taxon>
    </lineage>
</organism>
<reference evidence="1 2" key="1">
    <citation type="submission" date="2021-05" db="EMBL/GenBank/DDBJ databases">
        <title>Description of Cellulomonas sp. DKR-3 sp. nov.</title>
        <authorList>
            <person name="Dahal R.H."/>
            <person name="Chaudhary D.K."/>
        </authorList>
    </citation>
    <scope>NUCLEOTIDE SEQUENCE [LARGE SCALE GENOMIC DNA]</scope>
    <source>
        <strain evidence="1 2">DKR-3</strain>
    </source>
</reference>
<sequence>MERELGPSPALAHGTEATRKANPRNEFAIRFTWDPTCGQAADWIEKYAVQDCCRYLNQR</sequence>
<evidence type="ECO:0000313" key="2">
    <source>
        <dbReference type="Proteomes" id="UP000722125"/>
    </source>
</evidence>
<protein>
    <recommendedName>
        <fullName evidence="3">Transposase</fullName>
    </recommendedName>
</protein>
<gene>
    <name evidence="1" type="ORF">KIN34_14695</name>
</gene>